<dbReference type="EMBL" id="ABEU02000016">
    <property type="status" value="NOT_ANNOTATED_CDS"/>
    <property type="molecule type" value="Genomic_DNA"/>
</dbReference>
<evidence type="ECO:0000313" key="1">
    <source>
        <dbReference type="EnsemblPlants" id="Pp3c16_5880V3.1"/>
    </source>
</evidence>
<dbReference type="Gene3D" id="3.30.1370.30">
    <property type="match status" value="1"/>
</dbReference>
<dbReference type="InParanoid" id="A0A7I4B6G4"/>
<dbReference type="Proteomes" id="UP000006727">
    <property type="component" value="Chromosome 16"/>
</dbReference>
<dbReference type="AlphaFoldDB" id="A0A7I4B6G4"/>
<accession>A0A7I4B6G4</accession>
<evidence type="ECO:0000313" key="2">
    <source>
        <dbReference type="Proteomes" id="UP000006727"/>
    </source>
</evidence>
<dbReference type="Gramene" id="Pp3c16_5880V3.1">
    <property type="protein sequence ID" value="Pp3c16_5880V3.1"/>
    <property type="gene ID" value="Pp3c16_5880"/>
</dbReference>
<sequence length="60" mass="6813">MAESFHHLHRTSRLLDAPSRIPEGSGYIGELVDEHRAGRIVVELNGRLNKCDVISPRYNE</sequence>
<name>A0A7I4B6G4_PHYPA</name>
<protein>
    <submittedName>
        <fullName evidence="1">Uncharacterized protein</fullName>
    </submittedName>
</protein>
<reference evidence="1 2" key="1">
    <citation type="journal article" date="2008" name="Science">
        <title>The Physcomitrella genome reveals evolutionary insights into the conquest of land by plants.</title>
        <authorList>
            <person name="Rensing S."/>
            <person name="Lang D."/>
            <person name="Zimmer A."/>
            <person name="Terry A."/>
            <person name="Salamov A."/>
            <person name="Shapiro H."/>
            <person name="Nishiyama T."/>
            <person name="Perroud P.-F."/>
            <person name="Lindquist E."/>
            <person name="Kamisugi Y."/>
            <person name="Tanahashi T."/>
            <person name="Sakakibara K."/>
            <person name="Fujita T."/>
            <person name="Oishi K."/>
            <person name="Shin-I T."/>
            <person name="Kuroki Y."/>
            <person name="Toyoda A."/>
            <person name="Suzuki Y."/>
            <person name="Hashimoto A."/>
            <person name="Yamaguchi K."/>
            <person name="Sugano A."/>
            <person name="Kohara Y."/>
            <person name="Fujiyama A."/>
            <person name="Anterola A."/>
            <person name="Aoki S."/>
            <person name="Ashton N."/>
            <person name="Barbazuk W.B."/>
            <person name="Barker E."/>
            <person name="Bennetzen J."/>
            <person name="Bezanilla M."/>
            <person name="Blankenship R."/>
            <person name="Cho S.H."/>
            <person name="Dutcher S."/>
            <person name="Estelle M."/>
            <person name="Fawcett J.A."/>
            <person name="Gundlach H."/>
            <person name="Hanada K."/>
            <person name="Heyl A."/>
            <person name="Hicks K.A."/>
            <person name="Hugh J."/>
            <person name="Lohr M."/>
            <person name="Mayer K."/>
            <person name="Melkozernov A."/>
            <person name="Murata T."/>
            <person name="Nelson D."/>
            <person name="Pils B."/>
            <person name="Prigge M."/>
            <person name="Reiss B."/>
            <person name="Renner T."/>
            <person name="Rombauts S."/>
            <person name="Rushton P."/>
            <person name="Sanderfoot A."/>
            <person name="Schween G."/>
            <person name="Shiu S.-H."/>
            <person name="Stueber K."/>
            <person name="Theodoulou F.L."/>
            <person name="Tu H."/>
            <person name="Van de Peer Y."/>
            <person name="Verrier P.J."/>
            <person name="Waters E."/>
            <person name="Wood A."/>
            <person name="Yang L."/>
            <person name="Cove D."/>
            <person name="Cuming A."/>
            <person name="Hasebe M."/>
            <person name="Lucas S."/>
            <person name="Mishler D.B."/>
            <person name="Reski R."/>
            <person name="Grigoriev I."/>
            <person name="Quatrano R.S."/>
            <person name="Boore J.L."/>
        </authorList>
    </citation>
    <scope>NUCLEOTIDE SEQUENCE [LARGE SCALE GENOMIC DNA]</scope>
    <source>
        <strain evidence="1 2">cv. Gransden 2004</strain>
    </source>
</reference>
<keyword evidence="2" id="KW-1185">Reference proteome</keyword>
<proteinExistence type="predicted"/>
<reference evidence="1" key="3">
    <citation type="submission" date="2020-12" db="UniProtKB">
        <authorList>
            <consortium name="EnsemblPlants"/>
        </authorList>
    </citation>
    <scope>IDENTIFICATION</scope>
</reference>
<dbReference type="InterPro" id="IPR035987">
    <property type="entry name" value="Ribosomal_uS8_sf"/>
</dbReference>
<dbReference type="SUPFAM" id="SSF56047">
    <property type="entry name" value="Ribosomal protein S8"/>
    <property type="match status" value="1"/>
</dbReference>
<dbReference type="GO" id="GO:0005840">
    <property type="term" value="C:ribosome"/>
    <property type="evidence" value="ECO:0007669"/>
    <property type="project" value="InterPro"/>
</dbReference>
<organism evidence="1 2">
    <name type="scientific">Physcomitrium patens</name>
    <name type="common">Spreading-leaved earth moss</name>
    <name type="synonym">Physcomitrella patens</name>
    <dbReference type="NCBI Taxonomy" id="3218"/>
    <lineage>
        <taxon>Eukaryota</taxon>
        <taxon>Viridiplantae</taxon>
        <taxon>Streptophyta</taxon>
        <taxon>Embryophyta</taxon>
        <taxon>Bryophyta</taxon>
        <taxon>Bryophytina</taxon>
        <taxon>Bryopsida</taxon>
        <taxon>Funariidae</taxon>
        <taxon>Funariales</taxon>
        <taxon>Funariaceae</taxon>
        <taxon>Physcomitrium</taxon>
    </lineage>
</organism>
<reference evidence="1 2" key="2">
    <citation type="journal article" date="2018" name="Plant J.">
        <title>The Physcomitrella patens chromosome-scale assembly reveals moss genome structure and evolution.</title>
        <authorList>
            <person name="Lang D."/>
            <person name="Ullrich K.K."/>
            <person name="Murat F."/>
            <person name="Fuchs J."/>
            <person name="Jenkins J."/>
            <person name="Haas F.B."/>
            <person name="Piednoel M."/>
            <person name="Gundlach H."/>
            <person name="Van Bel M."/>
            <person name="Meyberg R."/>
            <person name="Vives C."/>
            <person name="Morata J."/>
            <person name="Symeonidi A."/>
            <person name="Hiss M."/>
            <person name="Muchero W."/>
            <person name="Kamisugi Y."/>
            <person name="Saleh O."/>
            <person name="Blanc G."/>
            <person name="Decker E.L."/>
            <person name="van Gessel N."/>
            <person name="Grimwood J."/>
            <person name="Hayes R.D."/>
            <person name="Graham S.W."/>
            <person name="Gunter L.E."/>
            <person name="McDaniel S.F."/>
            <person name="Hoernstein S.N.W."/>
            <person name="Larsson A."/>
            <person name="Li F.W."/>
            <person name="Perroud P.F."/>
            <person name="Phillips J."/>
            <person name="Ranjan P."/>
            <person name="Rokshar D.S."/>
            <person name="Rothfels C.J."/>
            <person name="Schneider L."/>
            <person name="Shu S."/>
            <person name="Stevenson D.W."/>
            <person name="Thummler F."/>
            <person name="Tillich M."/>
            <person name="Villarreal Aguilar J.C."/>
            <person name="Widiez T."/>
            <person name="Wong G.K."/>
            <person name="Wymore A."/>
            <person name="Zhang Y."/>
            <person name="Zimmer A.D."/>
            <person name="Quatrano R.S."/>
            <person name="Mayer K.F.X."/>
            <person name="Goodstein D."/>
            <person name="Casacuberta J.M."/>
            <person name="Vandepoele K."/>
            <person name="Reski R."/>
            <person name="Cuming A.C."/>
            <person name="Tuskan G.A."/>
            <person name="Maumus F."/>
            <person name="Salse J."/>
            <person name="Schmutz J."/>
            <person name="Rensing S.A."/>
        </authorList>
    </citation>
    <scope>NUCLEOTIDE SEQUENCE [LARGE SCALE GENOMIC DNA]</scope>
    <source>
        <strain evidence="1 2">cv. Gransden 2004</strain>
    </source>
</reference>
<dbReference type="EnsemblPlants" id="Pp3c16_5880V3.1">
    <property type="protein sequence ID" value="Pp3c16_5880V3.1"/>
    <property type="gene ID" value="Pp3c16_5880"/>
</dbReference>
<dbReference type="GO" id="GO:0006412">
    <property type="term" value="P:translation"/>
    <property type="evidence" value="ECO:0007669"/>
    <property type="project" value="InterPro"/>
</dbReference>
<dbReference type="GO" id="GO:0003735">
    <property type="term" value="F:structural constituent of ribosome"/>
    <property type="evidence" value="ECO:0007669"/>
    <property type="project" value="InterPro"/>
</dbReference>